<protein>
    <submittedName>
        <fullName evidence="1">Uncharacterized protein</fullName>
    </submittedName>
</protein>
<name>A0ABM9UNX0_SARVE</name>
<keyword evidence="2" id="KW-1185">Reference proteome</keyword>
<evidence type="ECO:0000313" key="2">
    <source>
        <dbReference type="Proteomes" id="UP000095488"/>
    </source>
</evidence>
<sequence>MKRSLFIISTLFLVFITGYFVFTTDNLYNNSALSVNSTVYDNSTTQSAQEVTDGPSFDDSANPTLTNFFNSYKDYFIATQNTLVYNGYAEYGHTLSNMKIDKSNLVIKYSGKMEDGYGEDSRGERTFSLNYIFKLDEAGTPMVYERVYNNDYMSSNTDSLNSIIKNYIVMWGDPKENDTWSQKVIYNGKEYTAKTVMTDVSYTKYNLETTITDIDGFYNDTYIEKRTYDRGYGLISFENTPAIDDNETSMNLIFGYTLSK</sequence>
<accession>A0ABM9UNX0</accession>
<comment type="caution">
    <text evidence="1">The sequence shown here is derived from an EMBL/GenBank/DDBJ whole genome shotgun (WGS) entry which is preliminary data.</text>
</comment>
<reference evidence="1 2" key="1">
    <citation type="submission" date="2015-09" db="EMBL/GenBank/DDBJ databases">
        <authorList>
            <consortium name="Pathogen Informatics"/>
        </authorList>
    </citation>
    <scope>NUCLEOTIDE SEQUENCE [LARGE SCALE GENOMIC DNA]</scope>
    <source>
        <strain evidence="1 2">2789STDY5834858</strain>
    </source>
</reference>
<gene>
    <name evidence="1" type="ORF">ERS852473_00893</name>
</gene>
<organism evidence="1 2">
    <name type="scientific">Sarcina ventriculi</name>
    <name type="common">Clostridium ventriculi</name>
    <dbReference type="NCBI Taxonomy" id="1267"/>
    <lineage>
        <taxon>Bacteria</taxon>
        <taxon>Bacillati</taxon>
        <taxon>Bacillota</taxon>
        <taxon>Clostridia</taxon>
        <taxon>Eubacteriales</taxon>
        <taxon>Clostridiaceae</taxon>
        <taxon>Sarcina</taxon>
    </lineage>
</organism>
<dbReference type="EMBL" id="CYZR01000002">
    <property type="protein sequence ID" value="CUN70046.1"/>
    <property type="molecule type" value="Genomic_DNA"/>
</dbReference>
<proteinExistence type="predicted"/>
<evidence type="ECO:0000313" key="1">
    <source>
        <dbReference type="EMBL" id="CUN70046.1"/>
    </source>
</evidence>
<dbReference type="Proteomes" id="UP000095488">
    <property type="component" value="Unassembled WGS sequence"/>
</dbReference>
<dbReference type="RefSeq" id="WP_055258034.1">
    <property type="nucleotide sequence ID" value="NZ_BCMV01000073.1"/>
</dbReference>